<dbReference type="Pfam" id="PF11716">
    <property type="entry name" value="MDMPI_N"/>
    <property type="match status" value="1"/>
</dbReference>
<dbReference type="OrthoDB" id="3292744at2"/>
<keyword evidence="3" id="KW-1185">Reference proteome</keyword>
<organism evidence="2 3">
    <name type="scientific">Ferrimicrobium acidiphilum DSM 19497</name>
    <dbReference type="NCBI Taxonomy" id="1121877"/>
    <lineage>
        <taxon>Bacteria</taxon>
        <taxon>Bacillati</taxon>
        <taxon>Actinomycetota</taxon>
        <taxon>Acidimicrobiia</taxon>
        <taxon>Acidimicrobiales</taxon>
        <taxon>Acidimicrobiaceae</taxon>
        <taxon>Ferrimicrobium</taxon>
    </lineage>
</organism>
<feature type="domain" description="Mycothiol-dependent maleylpyruvate isomerase metal-binding" evidence="1">
    <location>
        <begin position="12"/>
        <end position="162"/>
    </location>
</feature>
<dbReference type="Proteomes" id="UP000032336">
    <property type="component" value="Unassembled WGS sequence"/>
</dbReference>
<proteinExistence type="predicted"/>
<reference evidence="2 3" key="1">
    <citation type="submission" date="2015-01" db="EMBL/GenBank/DDBJ databases">
        <title>Draft genome of the acidophilic iron oxidizer Ferrimicrobium acidiphilum strain T23.</title>
        <authorList>
            <person name="Poehlein A."/>
            <person name="Eisen S."/>
            <person name="Schloemann M."/>
            <person name="Johnson B.D."/>
            <person name="Daniel R."/>
            <person name="Muehling M."/>
        </authorList>
    </citation>
    <scope>NUCLEOTIDE SEQUENCE [LARGE SCALE GENOMIC DNA]</scope>
    <source>
        <strain evidence="2 3">T23</strain>
    </source>
</reference>
<dbReference type="PATRIC" id="fig|1121877.4.peg.1152"/>
<dbReference type="InterPro" id="IPR024344">
    <property type="entry name" value="MDMPI_metal-binding"/>
</dbReference>
<name>A0A0D8FV24_9ACTN</name>
<protein>
    <recommendedName>
        <fullName evidence="1">Mycothiol-dependent maleylpyruvate isomerase metal-binding domain-containing protein</fullName>
    </recommendedName>
</protein>
<evidence type="ECO:0000313" key="2">
    <source>
        <dbReference type="EMBL" id="KJE77130.1"/>
    </source>
</evidence>
<comment type="caution">
    <text evidence="2">The sequence shown here is derived from an EMBL/GenBank/DDBJ whole genome shotgun (WGS) entry which is preliminary data.</text>
</comment>
<accession>A0A0D8FV24</accession>
<evidence type="ECO:0000313" key="3">
    <source>
        <dbReference type="Proteomes" id="UP000032336"/>
    </source>
</evidence>
<gene>
    <name evidence="2" type="ORF">FEAC_10600</name>
</gene>
<dbReference type="GO" id="GO:0046872">
    <property type="term" value="F:metal ion binding"/>
    <property type="evidence" value="ECO:0007669"/>
    <property type="project" value="InterPro"/>
</dbReference>
<dbReference type="InterPro" id="IPR034660">
    <property type="entry name" value="DinB/YfiT-like"/>
</dbReference>
<dbReference type="eggNOG" id="ENOG5030GDY">
    <property type="taxonomic scope" value="Bacteria"/>
</dbReference>
<evidence type="ECO:0000259" key="1">
    <source>
        <dbReference type="Pfam" id="PF11716"/>
    </source>
</evidence>
<dbReference type="AlphaFoldDB" id="A0A0D8FV24"/>
<dbReference type="SUPFAM" id="SSF109854">
    <property type="entry name" value="DinB/YfiT-like putative metalloenzymes"/>
    <property type="match status" value="1"/>
</dbReference>
<dbReference type="EMBL" id="JXUW01000007">
    <property type="protein sequence ID" value="KJE77130.1"/>
    <property type="molecule type" value="Genomic_DNA"/>
</dbReference>
<dbReference type="Gene3D" id="1.20.120.450">
    <property type="entry name" value="dinb family like domain"/>
    <property type="match status" value="1"/>
</dbReference>
<sequence>MVSMSATRSAFACATDGFVELVGQIQDPQWHLPGLGVWDVRALVGHSARALVTLETYLNNPISEGSLIESPAAYFRLMLGDGSDPKQRQIQDEAIAERGREAGRDLGANPIEMISSLASRVLVLVEGVKDDRLLTIPAGVISFANYLPTRTFELSVHSLDIAQALQLELPVVLTDAIAASLELAAQIGALRSDAPELLRLLTGRRTQGGSLSVL</sequence>